<name>X0WI59_9ZZZZ</name>
<protein>
    <submittedName>
        <fullName evidence="1">Uncharacterized protein</fullName>
    </submittedName>
</protein>
<accession>X0WI59</accession>
<sequence length="171" mass="19977">RGIFEGLIANVYTLEKTRRKLRELQSLAQEYENWRYEAWRIISTKAEVASKSFEDLDASFRRFFRGGIDEVFGGMEGSSSEGIYKAIYEGKLTFELARDSIMKDRWDEKVKITDTTSGGTELKLKDVVECKDFHKLVEELKGLQDREFIKMLRDAQRRFLERAEAILKEVS</sequence>
<gene>
    <name evidence="1" type="ORF">S01H1_51406</name>
</gene>
<organism evidence="1">
    <name type="scientific">marine sediment metagenome</name>
    <dbReference type="NCBI Taxonomy" id="412755"/>
    <lineage>
        <taxon>unclassified sequences</taxon>
        <taxon>metagenomes</taxon>
        <taxon>ecological metagenomes</taxon>
    </lineage>
</organism>
<proteinExistence type="predicted"/>
<dbReference type="EMBL" id="BARS01033170">
    <property type="protein sequence ID" value="GAG22882.1"/>
    <property type="molecule type" value="Genomic_DNA"/>
</dbReference>
<dbReference type="AlphaFoldDB" id="X0WI59"/>
<comment type="caution">
    <text evidence="1">The sequence shown here is derived from an EMBL/GenBank/DDBJ whole genome shotgun (WGS) entry which is preliminary data.</text>
</comment>
<feature type="non-terminal residue" evidence="1">
    <location>
        <position position="1"/>
    </location>
</feature>
<reference evidence="1" key="1">
    <citation type="journal article" date="2014" name="Front. Microbiol.">
        <title>High frequency of phylogenetically diverse reductive dehalogenase-homologous genes in deep subseafloor sedimentary metagenomes.</title>
        <authorList>
            <person name="Kawai M."/>
            <person name="Futagami T."/>
            <person name="Toyoda A."/>
            <person name="Takaki Y."/>
            <person name="Nishi S."/>
            <person name="Hori S."/>
            <person name="Arai W."/>
            <person name="Tsubouchi T."/>
            <person name="Morono Y."/>
            <person name="Uchiyama I."/>
            <person name="Ito T."/>
            <person name="Fujiyama A."/>
            <person name="Inagaki F."/>
            <person name="Takami H."/>
        </authorList>
    </citation>
    <scope>NUCLEOTIDE SEQUENCE</scope>
    <source>
        <strain evidence="1">Expedition CK06-06</strain>
    </source>
</reference>
<evidence type="ECO:0000313" key="1">
    <source>
        <dbReference type="EMBL" id="GAG22882.1"/>
    </source>
</evidence>